<dbReference type="Gene3D" id="2.20.25.110">
    <property type="entry name" value="S-adenosyl-L-methionine-dependent methyltransferases"/>
    <property type="match status" value="1"/>
</dbReference>
<dbReference type="EMBL" id="UOFT01000023">
    <property type="protein sequence ID" value="VAW92207.1"/>
    <property type="molecule type" value="Genomic_DNA"/>
</dbReference>
<sequence length="280" mass="32653">MSKSSEVNKLTLAEQADRHVLYQESVQAPEAEVDFFEKTFKALRNRDAVSIREDFCGTAYLATEWCKGHPERTAIGVDYDEETLEWGRKHNLAPAGEDVAKRVTLYKDDVRNVSDEKVDITCAFNFSYCIFETRDELRDYFTKTQKGLKDDGILILDLFGGTECEDVLEEETELEDHPATYIWEHVSFNPIDGHMACAIHFEFDDGSRMDNAFKYEWRHWSIPEIKELLLESGYKNVRVYWEEYIDADDDDDELEGTGNYYETSEVENQESWMIYLVAEK</sequence>
<dbReference type="InterPro" id="IPR029063">
    <property type="entry name" value="SAM-dependent_MTases_sf"/>
</dbReference>
<dbReference type="CDD" id="cd02440">
    <property type="entry name" value="AdoMet_MTases"/>
    <property type="match status" value="1"/>
</dbReference>
<evidence type="ECO:0000313" key="1">
    <source>
        <dbReference type="EMBL" id="VAW92207.1"/>
    </source>
</evidence>
<dbReference type="PANTHER" id="PTHR37211">
    <property type="entry name" value="EXPRESSED PROTEIN"/>
    <property type="match status" value="1"/>
</dbReference>
<name>A0A3B0ZXV4_9ZZZZ</name>
<organism evidence="1">
    <name type="scientific">hydrothermal vent metagenome</name>
    <dbReference type="NCBI Taxonomy" id="652676"/>
    <lineage>
        <taxon>unclassified sequences</taxon>
        <taxon>metagenomes</taxon>
        <taxon>ecological metagenomes</taxon>
    </lineage>
</organism>
<accession>A0A3B0ZXV4</accession>
<dbReference type="PANTHER" id="PTHR37211:SF1">
    <property type="entry name" value="EXPRESSED PROTEIN"/>
    <property type="match status" value="1"/>
</dbReference>
<dbReference type="SUPFAM" id="SSF53335">
    <property type="entry name" value="S-adenosyl-L-methionine-dependent methyltransferases"/>
    <property type="match status" value="1"/>
</dbReference>
<reference evidence="1" key="1">
    <citation type="submission" date="2018-06" db="EMBL/GenBank/DDBJ databases">
        <authorList>
            <person name="Zhirakovskaya E."/>
        </authorList>
    </citation>
    <scope>NUCLEOTIDE SEQUENCE</scope>
</reference>
<proteinExistence type="predicted"/>
<dbReference type="AlphaFoldDB" id="A0A3B0ZXV4"/>
<gene>
    <name evidence="1" type="ORF">MNBD_GAMMA23-246</name>
</gene>
<dbReference type="Gene3D" id="3.40.50.150">
    <property type="entry name" value="Vaccinia Virus protein VP39"/>
    <property type="match status" value="1"/>
</dbReference>
<protein>
    <submittedName>
        <fullName evidence="1">Uncharacterized protein</fullName>
    </submittedName>
</protein>